<accession>A0A8H6NFN7</accession>
<dbReference type="Proteomes" id="UP000654918">
    <property type="component" value="Unassembled WGS sequence"/>
</dbReference>
<comment type="caution">
    <text evidence="2">The sequence shown here is derived from an EMBL/GenBank/DDBJ whole genome shotgun (WGS) entry which is preliminary data.</text>
</comment>
<organism evidence="2 3">
    <name type="scientific">Colletotrichum plurivorum</name>
    <dbReference type="NCBI Taxonomy" id="2175906"/>
    <lineage>
        <taxon>Eukaryota</taxon>
        <taxon>Fungi</taxon>
        <taxon>Dikarya</taxon>
        <taxon>Ascomycota</taxon>
        <taxon>Pezizomycotina</taxon>
        <taxon>Sordariomycetes</taxon>
        <taxon>Hypocreomycetidae</taxon>
        <taxon>Glomerellales</taxon>
        <taxon>Glomerellaceae</taxon>
        <taxon>Colletotrichum</taxon>
        <taxon>Colletotrichum orchidearum species complex</taxon>
    </lineage>
</organism>
<evidence type="ECO:0000256" key="1">
    <source>
        <dbReference type="SAM" id="MobiDB-lite"/>
    </source>
</evidence>
<keyword evidence="3" id="KW-1185">Reference proteome</keyword>
<name>A0A8H6NFN7_9PEZI</name>
<evidence type="ECO:0000313" key="2">
    <source>
        <dbReference type="EMBL" id="KAF6830806.1"/>
    </source>
</evidence>
<evidence type="ECO:0000313" key="3">
    <source>
        <dbReference type="Proteomes" id="UP000654918"/>
    </source>
</evidence>
<sequence length="78" mass="8155">MPSVPAAAWVVPYPPPKKPESGNPPGRDGEMIRAPTLVLKGVPGEGVWGVRPSSIAHRSSSTTYDDADDDEISIGSIS</sequence>
<dbReference type="AlphaFoldDB" id="A0A8H6NFN7"/>
<feature type="compositionally biased region" description="Low complexity" evidence="1">
    <location>
        <begin position="1"/>
        <end position="11"/>
    </location>
</feature>
<feature type="region of interest" description="Disordered" evidence="1">
    <location>
        <begin position="49"/>
        <end position="78"/>
    </location>
</feature>
<feature type="region of interest" description="Disordered" evidence="1">
    <location>
        <begin position="1"/>
        <end position="33"/>
    </location>
</feature>
<dbReference type="EMBL" id="WIGO01000089">
    <property type="protein sequence ID" value="KAF6830806.1"/>
    <property type="molecule type" value="Genomic_DNA"/>
</dbReference>
<gene>
    <name evidence="2" type="ORF">CPLU01_07133</name>
</gene>
<proteinExistence type="predicted"/>
<protein>
    <submittedName>
        <fullName evidence="2">Uncharacterized protein</fullName>
    </submittedName>
</protein>
<reference evidence="2" key="1">
    <citation type="journal article" date="2020" name="Phytopathology">
        <title>Genome Sequence Resources of Colletotrichum truncatum, C. plurivorum, C. musicola, and C. sojae: Four Species Pathogenic to Soybean (Glycine max).</title>
        <authorList>
            <person name="Rogerio F."/>
            <person name="Boufleur T.R."/>
            <person name="Ciampi-Guillardi M."/>
            <person name="Sukno S.A."/>
            <person name="Thon M.R."/>
            <person name="Massola Junior N.S."/>
            <person name="Baroncelli R."/>
        </authorList>
    </citation>
    <scope>NUCLEOTIDE SEQUENCE</scope>
    <source>
        <strain evidence="2">LFN00145</strain>
    </source>
</reference>